<keyword evidence="1" id="KW-1133">Transmembrane helix</keyword>
<dbReference type="RefSeq" id="WP_130601850.1">
    <property type="nucleotide sequence ID" value="NZ_CP034759.1"/>
</dbReference>
<keyword evidence="1" id="KW-0812">Transmembrane</keyword>
<gene>
    <name evidence="2" type="ORF">EMK97_10260</name>
</gene>
<dbReference type="AlphaFoldDB" id="A0A4P6P3X9"/>
<dbReference type="InterPro" id="IPR021109">
    <property type="entry name" value="Peptidase_aspartic_dom_sf"/>
</dbReference>
<evidence type="ECO:0000256" key="1">
    <source>
        <dbReference type="SAM" id="Phobius"/>
    </source>
</evidence>
<dbReference type="InterPro" id="IPR011969">
    <property type="entry name" value="Clan_AA_Asp_peptidase_C"/>
</dbReference>
<dbReference type="NCBIfam" id="TIGR02281">
    <property type="entry name" value="clan_AA_DTGA"/>
    <property type="match status" value="1"/>
</dbReference>
<keyword evidence="3" id="KW-1185">Reference proteome</keyword>
<dbReference type="GO" id="GO:0006508">
    <property type="term" value="P:proteolysis"/>
    <property type="evidence" value="ECO:0007669"/>
    <property type="project" value="UniProtKB-KW"/>
</dbReference>
<dbReference type="Proteomes" id="UP000290244">
    <property type="component" value="Chromosome"/>
</dbReference>
<reference evidence="2 3" key="1">
    <citation type="submission" date="2018-12" db="EMBL/GenBank/DDBJ databases">
        <title>Complete genome of Litorilituus sediminis.</title>
        <authorList>
            <person name="Liu A."/>
            <person name="Rong J."/>
        </authorList>
    </citation>
    <scope>NUCLEOTIDE SEQUENCE [LARGE SCALE GENOMIC DNA]</scope>
    <source>
        <strain evidence="2 3">JCM 17549</strain>
    </source>
</reference>
<dbReference type="OrthoDB" id="185963at2"/>
<evidence type="ECO:0000313" key="3">
    <source>
        <dbReference type="Proteomes" id="UP000290244"/>
    </source>
</evidence>
<dbReference type="KEGG" id="lsd:EMK97_10260"/>
<keyword evidence="2" id="KW-0378">Hydrolase</keyword>
<dbReference type="InterPro" id="IPR034122">
    <property type="entry name" value="Retropepsin-like_bacterial"/>
</dbReference>
<name>A0A4P6P3X9_9GAMM</name>
<dbReference type="PROSITE" id="PS00141">
    <property type="entry name" value="ASP_PROTEASE"/>
    <property type="match status" value="1"/>
</dbReference>
<dbReference type="Gene3D" id="2.40.70.10">
    <property type="entry name" value="Acid Proteases"/>
    <property type="match status" value="1"/>
</dbReference>
<dbReference type="EMBL" id="CP034759">
    <property type="protein sequence ID" value="QBG36063.1"/>
    <property type="molecule type" value="Genomic_DNA"/>
</dbReference>
<dbReference type="Pfam" id="PF13975">
    <property type="entry name" value="gag-asp_proteas"/>
    <property type="match status" value="1"/>
</dbReference>
<dbReference type="SUPFAM" id="SSF50630">
    <property type="entry name" value="Acid proteases"/>
    <property type="match status" value="1"/>
</dbReference>
<organism evidence="2 3">
    <name type="scientific">Litorilituus sediminis</name>
    <dbReference type="NCBI Taxonomy" id="718192"/>
    <lineage>
        <taxon>Bacteria</taxon>
        <taxon>Pseudomonadati</taxon>
        <taxon>Pseudomonadota</taxon>
        <taxon>Gammaproteobacteria</taxon>
        <taxon>Alteromonadales</taxon>
        <taxon>Colwelliaceae</taxon>
        <taxon>Litorilituus</taxon>
    </lineage>
</organism>
<dbReference type="GO" id="GO:0004190">
    <property type="term" value="F:aspartic-type endopeptidase activity"/>
    <property type="evidence" value="ECO:0007669"/>
    <property type="project" value="InterPro"/>
</dbReference>
<dbReference type="CDD" id="cd05483">
    <property type="entry name" value="retropepsin_like_bacteria"/>
    <property type="match status" value="1"/>
</dbReference>
<evidence type="ECO:0000313" key="2">
    <source>
        <dbReference type="EMBL" id="QBG36063.1"/>
    </source>
</evidence>
<dbReference type="EC" id="3.4.23.-" evidence="2"/>
<keyword evidence="1" id="KW-0472">Membrane</keyword>
<accession>A0A4P6P3X9</accession>
<proteinExistence type="predicted"/>
<feature type="transmembrane region" description="Helical" evidence="1">
    <location>
        <begin position="13"/>
        <end position="30"/>
    </location>
</feature>
<keyword evidence="2" id="KW-0645">Protease</keyword>
<sequence length="172" mass="19192">MTEDDPTNKMAKIFVWLAWLIALGLLMFFFEDVLDKQYNPNAQPEMRLTSQGKAEVTLVQNRHGHYVTNGTINEMPVTFLLDTGATELSIPAHIADNLGLQASGSYRVQTANGSITVYKTLVEQLSLGNIILYNVAAHINPAMQSDQILLGMSALKRVEFRQTGKQLILREQ</sequence>
<dbReference type="InterPro" id="IPR001969">
    <property type="entry name" value="Aspartic_peptidase_AS"/>
</dbReference>
<protein>
    <submittedName>
        <fullName evidence="2">TIGR02281 family clan AA aspartic protease</fullName>
        <ecNumber evidence="2">3.4.23.-</ecNumber>
    </submittedName>
</protein>